<gene>
    <name evidence="1" type="ORF">PLOB_00030577</name>
</gene>
<accession>A0ABN8P0H2</accession>
<evidence type="ECO:0000313" key="1">
    <source>
        <dbReference type="EMBL" id="CAH3124432.1"/>
    </source>
</evidence>
<evidence type="ECO:0000313" key="2">
    <source>
        <dbReference type="Proteomes" id="UP001159405"/>
    </source>
</evidence>
<protein>
    <submittedName>
        <fullName evidence="1">Uncharacterized protein</fullName>
    </submittedName>
</protein>
<reference evidence="1 2" key="1">
    <citation type="submission" date="2022-05" db="EMBL/GenBank/DDBJ databases">
        <authorList>
            <consortium name="Genoscope - CEA"/>
            <person name="William W."/>
        </authorList>
    </citation>
    <scope>NUCLEOTIDE SEQUENCE [LARGE SCALE GENOMIC DNA]</scope>
</reference>
<dbReference type="EMBL" id="CALNXK010000039">
    <property type="protein sequence ID" value="CAH3124432.1"/>
    <property type="molecule type" value="Genomic_DNA"/>
</dbReference>
<comment type="caution">
    <text evidence="1">The sequence shown here is derived from an EMBL/GenBank/DDBJ whole genome shotgun (WGS) entry which is preliminary data.</text>
</comment>
<name>A0ABN8P0H2_9CNID</name>
<organism evidence="1 2">
    <name type="scientific">Porites lobata</name>
    <dbReference type="NCBI Taxonomy" id="104759"/>
    <lineage>
        <taxon>Eukaryota</taxon>
        <taxon>Metazoa</taxon>
        <taxon>Cnidaria</taxon>
        <taxon>Anthozoa</taxon>
        <taxon>Hexacorallia</taxon>
        <taxon>Scleractinia</taxon>
        <taxon>Fungiina</taxon>
        <taxon>Poritidae</taxon>
        <taxon>Porites</taxon>
    </lineage>
</organism>
<feature type="non-terminal residue" evidence="1">
    <location>
        <position position="206"/>
    </location>
</feature>
<dbReference type="Proteomes" id="UP001159405">
    <property type="component" value="Unassembled WGS sequence"/>
</dbReference>
<proteinExistence type="predicted"/>
<sequence length="206" mass="23426">MSRTLSFLYHLGLIYDSFGITCKGSTPAQMTPELVVSNVRKVHQYVQSTVRKVKESNQLKEDASTNGPQGTVSKKTQTSIELLLKGMTNLMINLEKVNPEFKYNVVFKTLLTTEVENLHAVSHFKNETFSTLQYAMDFGTIAKECLKRVSKWAAKYFTHPASYYPVLQTGMLLGDIKFMSPLPSKTLPNREEDAMRGWVDNFRTVR</sequence>
<keyword evidence="2" id="KW-1185">Reference proteome</keyword>